<organism evidence="1 2">
    <name type="scientific">Flintibacter hominis</name>
    <dbReference type="NCBI Taxonomy" id="2763048"/>
    <lineage>
        <taxon>Bacteria</taxon>
        <taxon>Bacillati</taxon>
        <taxon>Bacillota</taxon>
        <taxon>Clostridia</taxon>
        <taxon>Eubacteriales</taxon>
        <taxon>Flintibacter</taxon>
    </lineage>
</organism>
<dbReference type="RefSeq" id="WP_186852188.1">
    <property type="nucleotide sequence ID" value="NZ_JACOPO010000002.1"/>
</dbReference>
<evidence type="ECO:0000313" key="1">
    <source>
        <dbReference type="EMBL" id="MBC5721849.1"/>
    </source>
</evidence>
<evidence type="ECO:0008006" key="3">
    <source>
        <dbReference type="Google" id="ProtNLM"/>
    </source>
</evidence>
<protein>
    <recommendedName>
        <fullName evidence="3">Cupin domain-containing protein</fullName>
    </recommendedName>
</protein>
<dbReference type="Proteomes" id="UP000628736">
    <property type="component" value="Unassembled WGS sequence"/>
</dbReference>
<reference evidence="1" key="1">
    <citation type="submission" date="2020-08" db="EMBL/GenBank/DDBJ databases">
        <title>Genome public.</title>
        <authorList>
            <person name="Liu C."/>
            <person name="Sun Q."/>
        </authorList>
    </citation>
    <scope>NUCLEOTIDE SEQUENCE</scope>
    <source>
        <strain evidence="1">NSJ-23</strain>
    </source>
</reference>
<comment type="caution">
    <text evidence="1">The sequence shown here is derived from an EMBL/GenBank/DDBJ whole genome shotgun (WGS) entry which is preliminary data.</text>
</comment>
<keyword evidence="2" id="KW-1185">Reference proteome</keyword>
<proteinExistence type="predicted"/>
<dbReference type="EMBL" id="JACOPO010000002">
    <property type="protein sequence ID" value="MBC5721849.1"/>
    <property type="molecule type" value="Genomic_DNA"/>
</dbReference>
<gene>
    <name evidence="1" type="ORF">H8S11_03310</name>
</gene>
<accession>A0A8J6J0V9</accession>
<dbReference type="AlphaFoldDB" id="A0A8J6J0V9"/>
<sequence>MDFKHRDEIFQTSLPGRVVQNAVGKDSAIASAKMTVSYCRYCADSGPMAPHNHAEESVVVLDCARAYVKWGSGPDSLEHQQWLCPGDIMHFPELEWHVFGYDEGGFLDALCIYGQVTNIRPEEISGIQE</sequence>
<name>A0A8J6J0V9_9FIRM</name>
<evidence type="ECO:0000313" key="2">
    <source>
        <dbReference type="Proteomes" id="UP000628736"/>
    </source>
</evidence>